<gene>
    <name evidence="2" type="ORF">C8F04DRAFT_474626</name>
</gene>
<feature type="chain" id="PRO_5042034383" description="Secreted protein" evidence="1">
    <location>
        <begin position="20"/>
        <end position="78"/>
    </location>
</feature>
<keyword evidence="1" id="KW-0732">Signal</keyword>
<comment type="caution">
    <text evidence="2">The sequence shown here is derived from an EMBL/GenBank/DDBJ whole genome shotgun (WGS) entry which is preliminary data.</text>
</comment>
<organism evidence="2 3">
    <name type="scientific">Mycena alexandri</name>
    <dbReference type="NCBI Taxonomy" id="1745969"/>
    <lineage>
        <taxon>Eukaryota</taxon>
        <taxon>Fungi</taxon>
        <taxon>Dikarya</taxon>
        <taxon>Basidiomycota</taxon>
        <taxon>Agaricomycotina</taxon>
        <taxon>Agaricomycetes</taxon>
        <taxon>Agaricomycetidae</taxon>
        <taxon>Agaricales</taxon>
        <taxon>Marasmiineae</taxon>
        <taxon>Mycenaceae</taxon>
        <taxon>Mycena</taxon>
    </lineage>
</organism>
<name>A0AAD6T005_9AGAR</name>
<protein>
    <recommendedName>
        <fullName evidence="4">Secreted protein</fullName>
    </recommendedName>
</protein>
<accession>A0AAD6T005</accession>
<keyword evidence="3" id="KW-1185">Reference proteome</keyword>
<evidence type="ECO:0008006" key="4">
    <source>
        <dbReference type="Google" id="ProtNLM"/>
    </source>
</evidence>
<evidence type="ECO:0000313" key="3">
    <source>
        <dbReference type="Proteomes" id="UP001218188"/>
    </source>
</evidence>
<sequence length="78" mass="8526">MSRSWTWCGLPLSALSASALPWAFSAQGLLIPTWAVCAKTRFAQPDVEVLSGRSAFKALSRWSPSEHCNPAFRCDAAR</sequence>
<dbReference type="Proteomes" id="UP001218188">
    <property type="component" value="Unassembled WGS sequence"/>
</dbReference>
<evidence type="ECO:0000256" key="1">
    <source>
        <dbReference type="SAM" id="SignalP"/>
    </source>
</evidence>
<proteinExistence type="predicted"/>
<evidence type="ECO:0000313" key="2">
    <source>
        <dbReference type="EMBL" id="KAJ7036617.1"/>
    </source>
</evidence>
<feature type="signal peptide" evidence="1">
    <location>
        <begin position="1"/>
        <end position="19"/>
    </location>
</feature>
<dbReference type="EMBL" id="JARJCM010000042">
    <property type="protein sequence ID" value="KAJ7036617.1"/>
    <property type="molecule type" value="Genomic_DNA"/>
</dbReference>
<dbReference type="AlphaFoldDB" id="A0AAD6T005"/>
<reference evidence="2" key="1">
    <citation type="submission" date="2023-03" db="EMBL/GenBank/DDBJ databases">
        <title>Massive genome expansion in bonnet fungi (Mycena s.s.) driven by repeated elements and novel gene families across ecological guilds.</title>
        <authorList>
            <consortium name="Lawrence Berkeley National Laboratory"/>
            <person name="Harder C.B."/>
            <person name="Miyauchi S."/>
            <person name="Viragh M."/>
            <person name="Kuo A."/>
            <person name="Thoen E."/>
            <person name="Andreopoulos B."/>
            <person name="Lu D."/>
            <person name="Skrede I."/>
            <person name="Drula E."/>
            <person name="Henrissat B."/>
            <person name="Morin E."/>
            <person name="Kohler A."/>
            <person name="Barry K."/>
            <person name="LaButti K."/>
            <person name="Morin E."/>
            <person name="Salamov A."/>
            <person name="Lipzen A."/>
            <person name="Mereny Z."/>
            <person name="Hegedus B."/>
            <person name="Baldrian P."/>
            <person name="Stursova M."/>
            <person name="Weitz H."/>
            <person name="Taylor A."/>
            <person name="Grigoriev I.V."/>
            <person name="Nagy L.G."/>
            <person name="Martin F."/>
            <person name="Kauserud H."/>
        </authorList>
    </citation>
    <scope>NUCLEOTIDE SEQUENCE</scope>
    <source>
        <strain evidence="2">CBHHK200</strain>
    </source>
</reference>